<feature type="region of interest" description="Disordered" evidence="1">
    <location>
        <begin position="1"/>
        <end position="40"/>
    </location>
</feature>
<dbReference type="AlphaFoldDB" id="A0A4P7NRD7"/>
<proteinExistence type="predicted"/>
<gene>
    <name evidence="2" type="ORF">PoMZ_06062</name>
</gene>
<evidence type="ECO:0000256" key="1">
    <source>
        <dbReference type="SAM" id="MobiDB-lite"/>
    </source>
</evidence>
<protein>
    <submittedName>
        <fullName evidence="2">Uncharacterized protein</fullName>
    </submittedName>
</protein>
<evidence type="ECO:0000313" key="2">
    <source>
        <dbReference type="EMBL" id="QBZ64366.1"/>
    </source>
</evidence>
<reference evidence="2 3" key="1">
    <citation type="journal article" date="2019" name="Mol. Biol. Evol.">
        <title>Blast fungal genomes show frequent chromosomal changes, gene gains and losses, and effector gene turnover.</title>
        <authorList>
            <person name="Gomez Luciano L.B."/>
            <person name="Jason Tsai I."/>
            <person name="Chuma I."/>
            <person name="Tosa Y."/>
            <person name="Chen Y.H."/>
            <person name="Li J.Y."/>
            <person name="Li M.Y."/>
            <person name="Jade Lu M.Y."/>
            <person name="Nakayashiki H."/>
            <person name="Li W.H."/>
        </authorList>
    </citation>
    <scope>NUCLEOTIDE SEQUENCE [LARGE SCALE GENOMIC DNA]</scope>
    <source>
        <strain evidence="2">MZ5-1-6</strain>
    </source>
</reference>
<name>A0A4P7NRD7_PYROR</name>
<organism evidence="2 3">
    <name type="scientific">Pyricularia oryzae</name>
    <name type="common">Rice blast fungus</name>
    <name type="synonym">Magnaporthe oryzae</name>
    <dbReference type="NCBI Taxonomy" id="318829"/>
    <lineage>
        <taxon>Eukaryota</taxon>
        <taxon>Fungi</taxon>
        <taxon>Dikarya</taxon>
        <taxon>Ascomycota</taxon>
        <taxon>Pezizomycotina</taxon>
        <taxon>Sordariomycetes</taxon>
        <taxon>Sordariomycetidae</taxon>
        <taxon>Magnaporthales</taxon>
        <taxon>Pyriculariaceae</taxon>
        <taxon>Pyricularia</taxon>
    </lineage>
</organism>
<sequence length="40" mass="4489">MDDGTSSGHLDFCGKEMPYHTIPHQNWGPGWGDQPSSCRR</sequence>
<dbReference type="EMBL" id="CP034209">
    <property type="protein sequence ID" value="QBZ64366.1"/>
    <property type="molecule type" value="Genomic_DNA"/>
</dbReference>
<accession>A0A4P7NRD7</accession>
<evidence type="ECO:0000313" key="3">
    <source>
        <dbReference type="Proteomes" id="UP000294847"/>
    </source>
</evidence>
<dbReference type="Proteomes" id="UP000294847">
    <property type="component" value="Chromosome 6"/>
</dbReference>